<feature type="compositionally biased region" description="Low complexity" evidence="7">
    <location>
        <begin position="453"/>
        <end position="467"/>
    </location>
</feature>
<keyword evidence="10" id="KW-1185">Reference proteome</keyword>
<comment type="subcellular location">
    <subcellularLocation>
        <location evidence="1">Endomembrane system</location>
    </subcellularLocation>
    <subcellularLocation>
        <location evidence="2">Golgi apparatus</location>
    </subcellularLocation>
</comment>
<dbReference type="EMBL" id="CALNXK010000014">
    <property type="protein sequence ID" value="CAH3046244.1"/>
    <property type="molecule type" value="Genomic_DNA"/>
</dbReference>
<evidence type="ECO:0000256" key="4">
    <source>
        <dbReference type="ARBA" id="ARBA00022927"/>
    </source>
</evidence>
<dbReference type="Gene3D" id="3.40.50.2000">
    <property type="entry name" value="Glycogen Phosphorylase B"/>
    <property type="match status" value="1"/>
</dbReference>
<evidence type="ECO:0000256" key="6">
    <source>
        <dbReference type="ARBA" id="ARBA00023136"/>
    </source>
</evidence>
<evidence type="ECO:0000256" key="2">
    <source>
        <dbReference type="ARBA" id="ARBA00004555"/>
    </source>
</evidence>
<keyword evidence="5" id="KW-0333">Golgi apparatus</keyword>
<dbReference type="PROSITE" id="PS50180">
    <property type="entry name" value="GAE"/>
    <property type="match status" value="1"/>
</dbReference>
<evidence type="ECO:0000313" key="10">
    <source>
        <dbReference type="Proteomes" id="UP001159405"/>
    </source>
</evidence>
<feature type="region of interest" description="Disordered" evidence="7">
    <location>
        <begin position="407"/>
        <end position="594"/>
    </location>
</feature>
<evidence type="ECO:0000256" key="3">
    <source>
        <dbReference type="ARBA" id="ARBA00022448"/>
    </source>
</evidence>
<dbReference type="SMART" id="SM00809">
    <property type="entry name" value="Alpha_adaptinC2"/>
    <property type="match status" value="1"/>
</dbReference>
<organism evidence="9 10">
    <name type="scientific">Porites lobata</name>
    <dbReference type="NCBI Taxonomy" id="104759"/>
    <lineage>
        <taxon>Eukaryota</taxon>
        <taxon>Metazoa</taxon>
        <taxon>Cnidaria</taxon>
        <taxon>Anthozoa</taxon>
        <taxon>Hexacorallia</taxon>
        <taxon>Scleractinia</taxon>
        <taxon>Fungiina</taxon>
        <taxon>Poritidae</taxon>
        <taxon>Porites</taxon>
    </lineage>
</organism>
<feature type="compositionally biased region" description="Low complexity" evidence="7">
    <location>
        <begin position="559"/>
        <end position="569"/>
    </location>
</feature>
<evidence type="ECO:0000259" key="8">
    <source>
        <dbReference type="PROSITE" id="PS50180"/>
    </source>
</evidence>
<evidence type="ECO:0000256" key="1">
    <source>
        <dbReference type="ARBA" id="ARBA00004308"/>
    </source>
</evidence>
<evidence type="ECO:0000256" key="7">
    <source>
        <dbReference type="SAM" id="MobiDB-lite"/>
    </source>
</evidence>
<dbReference type="SUPFAM" id="SSF49348">
    <property type="entry name" value="Clathrin adaptor appendage domain"/>
    <property type="match status" value="1"/>
</dbReference>
<keyword evidence="3" id="KW-0813">Transport</keyword>
<dbReference type="InterPro" id="IPR008153">
    <property type="entry name" value="GAE_dom"/>
</dbReference>
<proteinExistence type="predicted"/>
<dbReference type="InterPro" id="IPR008152">
    <property type="entry name" value="Clathrin_a/b/g-adaptin_app_Ig"/>
</dbReference>
<evidence type="ECO:0000256" key="5">
    <source>
        <dbReference type="ARBA" id="ARBA00023034"/>
    </source>
</evidence>
<dbReference type="InterPro" id="IPR013041">
    <property type="entry name" value="Clathrin_app_Ig-like_sf"/>
</dbReference>
<feature type="compositionally biased region" description="Polar residues" evidence="7">
    <location>
        <begin position="495"/>
        <end position="511"/>
    </location>
</feature>
<sequence length="723" mass="78419">MASNSVEHQKNDGCRLSSGKLSVLFLASEWGSSKGGLSTINRELAINIAKHPKVDVTFYVPRCNDEDKQTALLEKINLVGAKRVPGLDELHWLSYPPENLYIDVVVGHGVKLGPYACSIRDLRKCKWVQVVHTVPEELGMHKMYANAISVAEKKHQTEVELCQLADFVVSVGSKLNEAFRCYLSSCHEDEMFFNFTPGIFPEFSNVKQAYNTTRRFRVLLFGRGDAEDFEVKGFDIAAKAVAALSDVYLVFVGVPEGEHEKVKERFLECGIQENKLTIRSYVQDRESLKRQFCEVDLAIMPSRTEGFGLTGLEALSAGLPVLVSGNSGFGEALSKVPFGSYFVVNSDDHQIWANAIKGLQDKDRSERLKECEALRSSYANKYSWEVQSEELAVRMISVVEGPPPMNMMAPSPAVPDLLHGEGPLNPSSSGQPALPQKNHEPLAPQNQDLSTGSPPMNMMAPSPAVPNLLDGGGPLNPSSAGQPALLQMNHEPLAPQNQDFSAGSPPMNTMAPSHAVPTLLDGEGPVNPSSAGQPTLPQKNHEPLAHQNQDFSTGPPPMNMMAPSPAVPNLLDGGGPLNPSSAGQPTLPHMNHEPLAPQNQHFSTGFPSITAFESNGLKIEFAFEKVPGNPSNVVSIMVTATNSLTFPMTDFVFQAAVPKTFQLQLQSPSGNVIPPNNSGAINQGLKVANPQQQPLRMRLKVTYKINGAAVNEQVEVNSFPPGL</sequence>
<name>A0ABN8NAT8_9CNID</name>
<keyword evidence="4" id="KW-0653">Protein transport</keyword>
<dbReference type="CDD" id="cd03801">
    <property type="entry name" value="GT4_PimA-like"/>
    <property type="match status" value="1"/>
</dbReference>
<comment type="caution">
    <text evidence="9">The sequence shown here is derived from an EMBL/GenBank/DDBJ whole genome shotgun (WGS) entry which is preliminary data.</text>
</comment>
<evidence type="ECO:0000313" key="9">
    <source>
        <dbReference type="EMBL" id="CAH3046244.1"/>
    </source>
</evidence>
<dbReference type="InterPro" id="IPR050840">
    <property type="entry name" value="Adaptor_Complx_Large_Subunit"/>
</dbReference>
<feature type="domain" description="GAE" evidence="8">
    <location>
        <begin position="604"/>
        <end position="720"/>
    </location>
</feature>
<accession>A0ABN8NAT8</accession>
<protein>
    <recommendedName>
        <fullName evidence="8">GAE domain-containing protein</fullName>
    </recommendedName>
</protein>
<dbReference type="Pfam" id="PF02883">
    <property type="entry name" value="Alpha_adaptinC2"/>
    <property type="match status" value="1"/>
</dbReference>
<feature type="compositionally biased region" description="Polar residues" evidence="7">
    <location>
        <begin position="527"/>
        <end position="538"/>
    </location>
</feature>
<dbReference type="Proteomes" id="UP001159405">
    <property type="component" value="Unassembled WGS sequence"/>
</dbReference>
<dbReference type="Gene3D" id="2.60.40.1230">
    <property type="match status" value="1"/>
</dbReference>
<dbReference type="Pfam" id="PF20706">
    <property type="entry name" value="GT4-conflict"/>
    <property type="match status" value="1"/>
</dbReference>
<dbReference type="PANTHER" id="PTHR22780">
    <property type="entry name" value="ADAPTIN, ALPHA/GAMMA/EPSILON"/>
    <property type="match status" value="1"/>
</dbReference>
<gene>
    <name evidence="9" type="ORF">PLOB_00008451</name>
</gene>
<reference evidence="9 10" key="1">
    <citation type="submission" date="2022-05" db="EMBL/GenBank/DDBJ databases">
        <authorList>
            <consortium name="Genoscope - CEA"/>
            <person name="William W."/>
        </authorList>
    </citation>
    <scope>NUCLEOTIDE SEQUENCE [LARGE SCALE GENOMIC DNA]</scope>
</reference>
<keyword evidence="6" id="KW-0472">Membrane</keyword>
<dbReference type="SUPFAM" id="SSF53756">
    <property type="entry name" value="UDP-Glycosyltransferase/glycogen phosphorylase"/>
    <property type="match status" value="1"/>
</dbReference>